<accession>A0A2N9PAA3</accession>
<feature type="transmembrane region" description="Helical" evidence="1">
    <location>
        <begin position="223"/>
        <end position="250"/>
    </location>
</feature>
<dbReference type="Proteomes" id="UP000288951">
    <property type="component" value="Unassembled WGS sequence"/>
</dbReference>
<organism evidence="3 4">
    <name type="scientific">Flavobacterium columnare</name>
    <dbReference type="NCBI Taxonomy" id="996"/>
    <lineage>
        <taxon>Bacteria</taxon>
        <taxon>Pseudomonadati</taxon>
        <taxon>Bacteroidota</taxon>
        <taxon>Flavobacteriia</taxon>
        <taxon>Flavobacteriales</taxon>
        <taxon>Flavobacteriaceae</taxon>
        <taxon>Flavobacterium</taxon>
    </lineage>
</organism>
<dbReference type="AlphaFoldDB" id="A0A2N9PAA3"/>
<keyword evidence="1" id="KW-0472">Membrane</keyword>
<dbReference type="EMBL" id="RQSM01000003">
    <property type="protein sequence ID" value="RVU91167.1"/>
    <property type="molecule type" value="Genomic_DNA"/>
</dbReference>
<keyword evidence="1" id="KW-0812">Transmembrane</keyword>
<sequence>MQKIPNKSKQFLTLLLKLIVVGGAFYFIYEKLSTQSAVDFNRFKNQILSKQPWYTIVFILFLSVLNRFIEILKWQNLVQEIKTISLVESTKQVLGALTLALFTPNGIGEYAGKALFFQKSQTSKVIFLNLICNGVQLILTVFFGILGLLYFNAHFEVISSKMIFAILGFSIFLILTIIFLKKIKIGKYSIEGLVYKINTIPKKIHQKNVFLGFLRYLTFSHQYYFLFLFFGVDLPYLLLMSVITSVYFLASSLPSFQFLDFAIKGSVAVFFFGLLKVNEWIVLFISSLMWILNTVLPVVIGSYFVLNFKLIKSNKQEQ</sequence>
<keyword evidence="5" id="KW-1185">Reference proteome</keyword>
<dbReference type="Proteomes" id="UP000238180">
    <property type="component" value="Unassembled WGS sequence"/>
</dbReference>
<evidence type="ECO:0000313" key="2">
    <source>
        <dbReference type="EMBL" id="RVU91167.1"/>
    </source>
</evidence>
<feature type="transmembrane region" description="Helical" evidence="1">
    <location>
        <begin position="126"/>
        <end position="150"/>
    </location>
</feature>
<proteinExistence type="predicted"/>
<name>A0A2N9PAA3_9FLAO</name>
<feature type="transmembrane region" description="Helical" evidence="1">
    <location>
        <begin position="162"/>
        <end position="180"/>
    </location>
</feature>
<feature type="transmembrane region" description="Helical" evidence="1">
    <location>
        <begin position="282"/>
        <end position="306"/>
    </location>
</feature>
<feature type="transmembrane region" description="Helical" evidence="1">
    <location>
        <begin position="52"/>
        <end position="69"/>
    </location>
</feature>
<reference evidence="2" key="2">
    <citation type="submission" date="2018-12" db="EMBL/GenBank/DDBJ databases">
        <title>Draft genome sequence of Flaovobacterium columnare ARS1 isolated from channel catfish in Alabama.</title>
        <authorList>
            <person name="Cai W."/>
            <person name="Arias C."/>
        </authorList>
    </citation>
    <scope>NUCLEOTIDE SEQUENCE [LARGE SCALE GENOMIC DNA]</scope>
    <source>
        <strain evidence="2">ARS1</strain>
    </source>
</reference>
<gene>
    <name evidence="2" type="ORF">EH230_09795</name>
    <name evidence="3" type="ORF">FLACOL_01246</name>
</gene>
<evidence type="ECO:0008006" key="6">
    <source>
        <dbReference type="Google" id="ProtNLM"/>
    </source>
</evidence>
<evidence type="ECO:0000313" key="4">
    <source>
        <dbReference type="Proteomes" id="UP000238180"/>
    </source>
</evidence>
<dbReference type="EMBL" id="OLKH01000078">
    <property type="protein sequence ID" value="SPE77253.1"/>
    <property type="molecule type" value="Genomic_DNA"/>
</dbReference>
<evidence type="ECO:0000313" key="3">
    <source>
        <dbReference type="EMBL" id="SPE77253.1"/>
    </source>
</evidence>
<feature type="transmembrane region" description="Helical" evidence="1">
    <location>
        <begin position="256"/>
        <end position="275"/>
    </location>
</feature>
<protein>
    <recommendedName>
        <fullName evidence="6">Lysylphosphatidylglycerol synthase TM region</fullName>
    </recommendedName>
</protein>
<evidence type="ECO:0000256" key="1">
    <source>
        <dbReference type="SAM" id="Phobius"/>
    </source>
</evidence>
<dbReference type="OrthoDB" id="1121314at2"/>
<keyword evidence="1" id="KW-1133">Transmembrane helix</keyword>
<evidence type="ECO:0000313" key="5">
    <source>
        <dbReference type="Proteomes" id="UP000288951"/>
    </source>
</evidence>
<dbReference type="RefSeq" id="WP_105195985.1">
    <property type="nucleotide sequence ID" value="NZ_OLKH01000078.1"/>
</dbReference>
<feature type="transmembrane region" description="Helical" evidence="1">
    <location>
        <begin position="12"/>
        <end position="29"/>
    </location>
</feature>
<reference evidence="3" key="1">
    <citation type="submission" date="2018-02" db="EMBL/GenBank/DDBJ databases">
        <authorList>
            <person name="Cohen D.B."/>
            <person name="Kent A.D."/>
        </authorList>
    </citation>
    <scope>NUCLEOTIDE SEQUENCE [LARGE SCALE GENOMIC DNA]</scope>
    <source>
        <strain evidence="3">CIP109753</strain>
    </source>
</reference>